<evidence type="ECO:0000313" key="1">
    <source>
        <dbReference type="EMBL" id="NML34920.1"/>
    </source>
</evidence>
<proteinExistence type="predicted"/>
<sequence length="179" mass="19878">MKNDWLTTEIALLRERYATAPSCAELMALFPRHTPASVRRTARLEGLSRPLSGVVKLRPGLDRVLNLLEREGPMTSREIGERLGIQYRAVENIRQTYRTEFRIAGWEPPPNGGKWAPKLAPANGLLDAPKPFARKKTKIGRKMANPFAIAAGVSPVPTAPKGRVYIHLTDSPEEEMEAA</sequence>
<accession>A0A7Y0A1R7</accession>
<keyword evidence="2" id="KW-1185">Reference proteome</keyword>
<reference evidence="1 2" key="1">
    <citation type="submission" date="2020-04" db="EMBL/GenBank/DDBJ databases">
        <title>Paraburkholderia sp. G-4-1-8 isolated from soil.</title>
        <authorList>
            <person name="Dahal R.H."/>
        </authorList>
    </citation>
    <scope>NUCLEOTIDE SEQUENCE [LARGE SCALE GENOMIC DNA]</scope>
    <source>
        <strain evidence="1 2">G-4-1-8</strain>
    </source>
</reference>
<comment type="caution">
    <text evidence="1">The sequence shown here is derived from an EMBL/GenBank/DDBJ whole genome shotgun (WGS) entry which is preliminary data.</text>
</comment>
<dbReference type="EMBL" id="JABBFZ010000027">
    <property type="protein sequence ID" value="NML34920.1"/>
    <property type="molecule type" value="Genomic_DNA"/>
</dbReference>
<gene>
    <name evidence="1" type="ORF">HHL14_29360</name>
</gene>
<dbReference type="RefSeq" id="WP_169501107.1">
    <property type="nucleotide sequence ID" value="NZ_JABBFZ010000027.1"/>
</dbReference>
<protein>
    <submittedName>
        <fullName evidence="1">Uncharacterized protein</fullName>
    </submittedName>
</protein>
<name>A0A7Y0A1R7_9BURK</name>
<evidence type="ECO:0000313" key="2">
    <source>
        <dbReference type="Proteomes" id="UP000583127"/>
    </source>
</evidence>
<organism evidence="1 2">
    <name type="scientific">Paraburkholderia antibiotica</name>
    <dbReference type="NCBI Taxonomy" id="2728839"/>
    <lineage>
        <taxon>Bacteria</taxon>
        <taxon>Pseudomonadati</taxon>
        <taxon>Pseudomonadota</taxon>
        <taxon>Betaproteobacteria</taxon>
        <taxon>Burkholderiales</taxon>
        <taxon>Burkholderiaceae</taxon>
        <taxon>Paraburkholderia</taxon>
    </lineage>
</organism>
<dbReference type="Proteomes" id="UP000583127">
    <property type="component" value="Unassembled WGS sequence"/>
</dbReference>
<dbReference type="AlphaFoldDB" id="A0A7Y0A1R7"/>